<feature type="compositionally biased region" description="Polar residues" evidence="1">
    <location>
        <begin position="85"/>
        <end position="110"/>
    </location>
</feature>
<feature type="compositionally biased region" description="Low complexity" evidence="1">
    <location>
        <begin position="265"/>
        <end position="282"/>
    </location>
</feature>
<accession>A0ABR0A2T9</accession>
<dbReference type="InterPro" id="IPR002557">
    <property type="entry name" value="Chitin-bd_dom"/>
</dbReference>
<dbReference type="Pfam" id="PF01607">
    <property type="entry name" value="CBM_14"/>
    <property type="match status" value="1"/>
</dbReference>
<dbReference type="Gene3D" id="2.170.140.10">
    <property type="entry name" value="Chitin binding domain"/>
    <property type="match status" value="1"/>
</dbReference>
<dbReference type="CDD" id="cd10975">
    <property type="entry name" value="CE4_CDA_like_2"/>
    <property type="match status" value="1"/>
</dbReference>
<evidence type="ECO:0000256" key="1">
    <source>
        <dbReference type="SAM" id="MobiDB-lite"/>
    </source>
</evidence>
<dbReference type="InterPro" id="IPR011330">
    <property type="entry name" value="Glyco_hydro/deAcase_b/a-brl"/>
</dbReference>
<protein>
    <recommendedName>
        <fullName evidence="2">Chitin-binding type-2 domain-containing protein</fullName>
    </recommendedName>
</protein>
<dbReference type="PROSITE" id="PS50940">
    <property type="entry name" value="CHIT_BIND_II"/>
    <property type="match status" value="1"/>
</dbReference>
<name>A0ABR0A2T9_9CRUS</name>
<feature type="region of interest" description="Disordered" evidence="1">
    <location>
        <begin position="69"/>
        <end position="110"/>
    </location>
</feature>
<reference evidence="3 4" key="1">
    <citation type="journal article" date="2023" name="Nucleic Acids Res.">
        <title>The hologenome of Daphnia magna reveals possible DNA methylation and microbiome-mediated evolution of the host genome.</title>
        <authorList>
            <person name="Chaturvedi A."/>
            <person name="Li X."/>
            <person name="Dhandapani V."/>
            <person name="Marshall H."/>
            <person name="Kissane S."/>
            <person name="Cuenca-Cambronero M."/>
            <person name="Asole G."/>
            <person name="Calvet F."/>
            <person name="Ruiz-Romero M."/>
            <person name="Marangio P."/>
            <person name="Guigo R."/>
            <person name="Rago D."/>
            <person name="Mirbahai L."/>
            <person name="Eastwood N."/>
            <person name="Colbourne J.K."/>
            <person name="Zhou J."/>
            <person name="Mallon E."/>
            <person name="Orsini L."/>
        </authorList>
    </citation>
    <scope>NUCLEOTIDE SEQUENCE [LARGE SCALE GENOMIC DNA]</scope>
    <source>
        <strain evidence="3">LRV0_1</strain>
    </source>
</reference>
<dbReference type="SUPFAM" id="SSF57625">
    <property type="entry name" value="Invertebrate chitin-binding proteins"/>
    <property type="match status" value="1"/>
</dbReference>
<dbReference type="InterPro" id="IPR052740">
    <property type="entry name" value="CE4"/>
</dbReference>
<dbReference type="InterPro" id="IPR036508">
    <property type="entry name" value="Chitin-bd_dom_sf"/>
</dbReference>
<gene>
    <name evidence="3" type="ORF">OUZ56_001475</name>
</gene>
<keyword evidence="4" id="KW-1185">Reference proteome</keyword>
<comment type="caution">
    <text evidence="3">The sequence shown here is derived from an EMBL/GenBank/DDBJ whole genome shotgun (WGS) entry which is preliminary data.</text>
</comment>
<proteinExistence type="predicted"/>
<evidence type="ECO:0000313" key="4">
    <source>
        <dbReference type="Proteomes" id="UP001234178"/>
    </source>
</evidence>
<evidence type="ECO:0000259" key="2">
    <source>
        <dbReference type="PROSITE" id="PS50940"/>
    </source>
</evidence>
<dbReference type="SUPFAM" id="SSF88713">
    <property type="entry name" value="Glycoside hydrolase/deacetylase"/>
    <property type="match status" value="1"/>
</dbReference>
<sequence>MAPDFECPEEFGYYPAPYDCTRYYVCVFGGALLESCTGGLVYSHELQTCDWPRNVGCLTGAEAMAINAHKTSSRTSTTDSKSNSPLTQFLSSDSNKPTTSRSQSSTAAINARSKTPLTFELLGDVAATIDNRQGRDFQGTTPLRSQGPNAPIGGTSKNTLAGESTKPSSFNSRSQAPRAEDLPEDFIAATTFNPTVRIPHRTPVDSRVPTGASLSSNDQFHRETTGTRQPTTESSSNGDSTDQWEAPVPQRGQRPSAPPRQSSQTERTVPTTTTERPTRAPVQTTHQFSEPDVDYHGFPVDEFATSEPTVDQFADYDIFEDPATTGGRPQEEEFLPPVTRAVPTTTTTTSTTTTTTTTTTTPKPVQRGSNRGKPAGDRGSSRFRPSDSNREEESAPASATVPKRRPTLKPVSDLVRNPVAEPIDIMQHPPRRLEPIFPQPTPDEPAARCNADVCRLPDCNCGGKDIPGGLRVNDTPQIVLLTFDDSVNDLNKKLFSDFFEKGRLNPNGCPISATFYVSHEWTDYGQVQNLYADGHEIASHTISHSFGEQMSAKKWAKEAAGQRDIMAAYGGVRAEDIRGLRAPFLSVGGNRMFKMLYDLNFTYDSSMPVYENKPPSWPYTLDYKIFHDCMIPPCPTKSYPGVWEVPMVMWQDLNGGRCSMGDGCSNPPDAEGVYKMLIKNFERHYTTNRAPFPLYYHAAWFTTAHHKEGFEAFLDTIVSMDDVWLVTNWQAIQWVRDPTPLDRIKSFKPFNCDYPERPKRCNASKVCNAWHKSGVRYMRTCQPCPEVFPWTGKTGVRNPFLDNYGDNEVATA</sequence>
<feature type="compositionally biased region" description="Low complexity" evidence="1">
    <location>
        <begin position="344"/>
        <end position="361"/>
    </location>
</feature>
<dbReference type="Pfam" id="PF01522">
    <property type="entry name" value="Polysacc_deac_1"/>
    <property type="match status" value="1"/>
</dbReference>
<dbReference type="PANTHER" id="PTHR45985:SF12">
    <property type="entry name" value="CHITIN DEACETYLASE-LIKE 5, ISOFORM B"/>
    <property type="match status" value="1"/>
</dbReference>
<dbReference type="EMBL" id="JAOYFB010000036">
    <property type="protein sequence ID" value="KAK4019455.1"/>
    <property type="molecule type" value="Genomic_DNA"/>
</dbReference>
<feature type="compositionally biased region" description="Polar residues" evidence="1">
    <location>
        <begin position="138"/>
        <end position="148"/>
    </location>
</feature>
<feature type="region of interest" description="Disordered" evidence="1">
    <location>
        <begin position="340"/>
        <end position="411"/>
    </location>
</feature>
<feature type="domain" description="Chitin-binding type-2" evidence="2">
    <location>
        <begin position="4"/>
        <end position="59"/>
    </location>
</feature>
<dbReference type="PANTHER" id="PTHR45985">
    <property type="match status" value="1"/>
</dbReference>
<dbReference type="SMART" id="SM00494">
    <property type="entry name" value="ChtBD2"/>
    <property type="match status" value="1"/>
</dbReference>
<feature type="compositionally biased region" description="Polar residues" evidence="1">
    <location>
        <begin position="226"/>
        <end position="243"/>
    </location>
</feature>
<evidence type="ECO:0000313" key="3">
    <source>
        <dbReference type="EMBL" id="KAK4019455.1"/>
    </source>
</evidence>
<dbReference type="InterPro" id="IPR002509">
    <property type="entry name" value="NODB_dom"/>
</dbReference>
<dbReference type="Gene3D" id="3.20.20.370">
    <property type="entry name" value="Glycoside hydrolase/deacetylase"/>
    <property type="match status" value="1"/>
</dbReference>
<organism evidence="3 4">
    <name type="scientific">Daphnia magna</name>
    <dbReference type="NCBI Taxonomy" id="35525"/>
    <lineage>
        <taxon>Eukaryota</taxon>
        <taxon>Metazoa</taxon>
        <taxon>Ecdysozoa</taxon>
        <taxon>Arthropoda</taxon>
        <taxon>Crustacea</taxon>
        <taxon>Branchiopoda</taxon>
        <taxon>Diplostraca</taxon>
        <taxon>Cladocera</taxon>
        <taxon>Anomopoda</taxon>
        <taxon>Daphniidae</taxon>
        <taxon>Daphnia</taxon>
    </lineage>
</organism>
<feature type="compositionally biased region" description="Low complexity" evidence="1">
    <location>
        <begin position="73"/>
        <end position="84"/>
    </location>
</feature>
<feature type="region of interest" description="Disordered" evidence="1">
    <location>
        <begin position="133"/>
        <end position="293"/>
    </location>
</feature>
<feature type="compositionally biased region" description="Polar residues" evidence="1">
    <location>
        <begin position="155"/>
        <end position="175"/>
    </location>
</feature>
<feature type="compositionally biased region" description="Basic and acidic residues" evidence="1">
    <location>
        <begin position="374"/>
        <end position="393"/>
    </location>
</feature>
<dbReference type="Proteomes" id="UP001234178">
    <property type="component" value="Unassembled WGS sequence"/>
</dbReference>